<comment type="similarity">
    <text evidence="3 10">Belongs to the glycosyltransferase 39 family.</text>
</comment>
<comment type="pathway">
    <text evidence="2 10">Protein modification; protein glycosylation.</text>
</comment>
<dbReference type="GO" id="GO:0005886">
    <property type="term" value="C:plasma membrane"/>
    <property type="evidence" value="ECO:0007669"/>
    <property type="project" value="UniProtKB-SubCell"/>
</dbReference>
<dbReference type="Proteomes" id="UP000229390">
    <property type="component" value="Unassembled WGS sequence"/>
</dbReference>
<evidence type="ECO:0000256" key="7">
    <source>
        <dbReference type="ARBA" id="ARBA00022989"/>
    </source>
</evidence>
<evidence type="ECO:0000256" key="10">
    <source>
        <dbReference type="RuleBase" id="RU367007"/>
    </source>
</evidence>
<comment type="caution">
    <text evidence="13">The sequence shown here is derived from an EMBL/GenBank/DDBJ whole genome shotgun (WGS) entry which is preliminary data.</text>
</comment>
<feature type="transmembrane region" description="Helical" evidence="10">
    <location>
        <begin position="226"/>
        <end position="249"/>
    </location>
</feature>
<dbReference type="InterPro" id="IPR003342">
    <property type="entry name" value="ArnT-like_N"/>
</dbReference>
<dbReference type="PANTHER" id="PTHR10050">
    <property type="entry name" value="DOLICHYL-PHOSPHATE-MANNOSE--PROTEIN MANNOSYLTRANSFERASE"/>
    <property type="match status" value="1"/>
</dbReference>
<evidence type="ECO:0000313" key="13">
    <source>
        <dbReference type="EMBL" id="PIS38603.1"/>
    </source>
</evidence>
<comment type="function">
    <text evidence="10">Protein O-mannosyltransferase that catalyzes the transfer of a single mannose residue from a polyprenol phospho-mannosyl lipidic donor to the hydroxyl group of selected serine and threonine residues in acceptor proteins.</text>
</comment>
<evidence type="ECO:0000259" key="11">
    <source>
        <dbReference type="Pfam" id="PF02366"/>
    </source>
</evidence>
<feature type="domain" description="Protein O-mannosyl-transferase C-terminal four TM" evidence="12">
    <location>
        <begin position="282"/>
        <end position="479"/>
    </location>
</feature>
<dbReference type="AlphaFoldDB" id="A0A2M6T074"/>
<sequence>MFENISLKHFLLNKGPVIILLLLALFTRFWNLSSPAQVVFDETHFGKFISAYFDHKYYFDIHPPLGKLMIAGFAKIFGYRADFDFNHIGETYSPDKFFLLRFLPALFGALLPLLIYCLARAMDSSRKAAFFAGFLVLFENTILVESRFILLDIFLLFFGFAAFLFFLVFRKAEGKRKIAFLILSGLFVGLAISIKWTGLSFLAVIFFLALADLLKDLRLKKFFLPFTILAAIAFAVYFASFAVHFSLLYKSGPGDAFMSRAFQQTLAGSSVSTDTKPLSLIGKFLELNIAMFDASARMIAIHPDASHWQEWLIMRKPVWYWTKDSRQNIYLFGNPVIWLMVFLGLIIIFLELLRNKPKILKKQEEKRQMTKILVLGYLASLLPFALIKRVVFLYHYLTALIFGILILAILADSFFSLEKVPEEKPYKLKKLLEKKKIAVPKTFFGFSSFGKLFLYSGFLLLVFFSFLFFSPLSYGLRVPAGIAEIYRCFIKFFAG</sequence>
<evidence type="ECO:0000256" key="6">
    <source>
        <dbReference type="ARBA" id="ARBA00022692"/>
    </source>
</evidence>
<gene>
    <name evidence="13" type="ORF">COT34_02795</name>
</gene>
<feature type="transmembrane region" description="Helical" evidence="10">
    <location>
        <begin position="198"/>
        <end position="214"/>
    </location>
</feature>
<dbReference type="EMBL" id="PEYE01000047">
    <property type="protein sequence ID" value="PIS38603.1"/>
    <property type="molecule type" value="Genomic_DNA"/>
</dbReference>
<evidence type="ECO:0000256" key="9">
    <source>
        <dbReference type="ARBA" id="ARBA00093617"/>
    </source>
</evidence>
<comment type="subcellular location">
    <subcellularLocation>
        <location evidence="10">Cell membrane</location>
    </subcellularLocation>
    <subcellularLocation>
        <location evidence="1">Endomembrane system</location>
        <topology evidence="1">Multi-pass membrane protein</topology>
    </subcellularLocation>
</comment>
<feature type="transmembrane region" description="Helical" evidence="10">
    <location>
        <begin position="128"/>
        <end position="144"/>
    </location>
</feature>
<evidence type="ECO:0000256" key="4">
    <source>
        <dbReference type="ARBA" id="ARBA00022676"/>
    </source>
</evidence>
<evidence type="ECO:0000313" key="14">
    <source>
        <dbReference type="Proteomes" id="UP000229390"/>
    </source>
</evidence>
<evidence type="ECO:0000256" key="2">
    <source>
        <dbReference type="ARBA" id="ARBA00004922"/>
    </source>
</evidence>
<feature type="transmembrane region" description="Helical" evidence="10">
    <location>
        <begin position="150"/>
        <end position="169"/>
    </location>
</feature>
<evidence type="ECO:0000256" key="1">
    <source>
        <dbReference type="ARBA" id="ARBA00004127"/>
    </source>
</evidence>
<evidence type="ECO:0000259" key="12">
    <source>
        <dbReference type="Pfam" id="PF16192"/>
    </source>
</evidence>
<accession>A0A2M6T074</accession>
<dbReference type="InterPro" id="IPR032421">
    <property type="entry name" value="PMT_4TMC"/>
</dbReference>
<name>A0A2M6T074_9BACT</name>
<feature type="transmembrane region" description="Helical" evidence="10">
    <location>
        <begin position="370"/>
        <end position="387"/>
    </location>
</feature>
<dbReference type="UniPathway" id="UPA00378"/>
<dbReference type="Pfam" id="PF16192">
    <property type="entry name" value="PMT_4TMC"/>
    <property type="match status" value="1"/>
</dbReference>
<keyword evidence="10" id="KW-1003">Cell membrane</keyword>
<keyword evidence="5 10" id="KW-0808">Transferase</keyword>
<evidence type="ECO:0000256" key="8">
    <source>
        <dbReference type="ARBA" id="ARBA00023136"/>
    </source>
</evidence>
<feature type="transmembrane region" description="Helical" evidence="10">
    <location>
        <begin position="98"/>
        <end position="119"/>
    </location>
</feature>
<keyword evidence="4 10" id="KW-0328">Glycosyltransferase</keyword>
<feature type="domain" description="ArnT-like N-terminal" evidence="11">
    <location>
        <begin position="19"/>
        <end position="249"/>
    </location>
</feature>
<dbReference type="EC" id="2.4.1.-" evidence="10"/>
<proteinExistence type="inferred from homology"/>
<keyword evidence="6 10" id="KW-0812">Transmembrane</keyword>
<protein>
    <recommendedName>
        <fullName evidence="9 10">Polyprenol-phosphate-mannose--protein mannosyltransferase</fullName>
        <ecNumber evidence="10">2.4.1.-</ecNumber>
    </recommendedName>
</protein>
<feature type="transmembrane region" description="Helical" evidence="10">
    <location>
        <begin position="393"/>
        <end position="417"/>
    </location>
</feature>
<dbReference type="GO" id="GO:0004169">
    <property type="term" value="F:dolichyl-phosphate-mannose-protein mannosyltransferase activity"/>
    <property type="evidence" value="ECO:0007669"/>
    <property type="project" value="UniProtKB-UniRule"/>
</dbReference>
<reference evidence="14" key="1">
    <citation type="submission" date="2017-09" db="EMBL/GenBank/DDBJ databases">
        <title>Depth-based differentiation of microbial function through sediment-hosted aquifers and enrichment of novel symbionts in the deep terrestrial subsurface.</title>
        <authorList>
            <person name="Probst A.J."/>
            <person name="Ladd B."/>
            <person name="Jarett J.K."/>
            <person name="Geller-Mcgrath D.E."/>
            <person name="Sieber C.M.K."/>
            <person name="Emerson J.B."/>
            <person name="Anantharaman K."/>
            <person name="Thomas B.C."/>
            <person name="Malmstrom R."/>
            <person name="Stieglmeier M."/>
            <person name="Klingl A."/>
            <person name="Woyke T."/>
            <person name="Ryan C.M."/>
            <person name="Banfield J.F."/>
        </authorList>
    </citation>
    <scope>NUCLEOTIDE SEQUENCE [LARGE SCALE GENOMIC DNA]</scope>
</reference>
<organism evidence="13 14">
    <name type="scientific">Candidatus Nealsonbacteria bacterium CG08_land_8_20_14_0_20_43_11</name>
    <dbReference type="NCBI Taxonomy" id="1974706"/>
    <lineage>
        <taxon>Bacteria</taxon>
        <taxon>Candidatus Nealsoniibacteriota</taxon>
    </lineage>
</organism>
<dbReference type="InterPro" id="IPR027005">
    <property type="entry name" value="PMT-like"/>
</dbReference>
<feature type="transmembrane region" description="Helical" evidence="10">
    <location>
        <begin position="329"/>
        <end position="350"/>
    </location>
</feature>
<dbReference type="Pfam" id="PF02366">
    <property type="entry name" value="PMT"/>
    <property type="match status" value="1"/>
</dbReference>
<keyword evidence="8 10" id="KW-0472">Membrane</keyword>
<evidence type="ECO:0000256" key="3">
    <source>
        <dbReference type="ARBA" id="ARBA00007222"/>
    </source>
</evidence>
<feature type="transmembrane region" description="Helical" evidence="10">
    <location>
        <begin position="438"/>
        <end position="469"/>
    </location>
</feature>
<keyword evidence="7 10" id="KW-1133">Transmembrane helix</keyword>
<dbReference type="GO" id="GO:0012505">
    <property type="term" value="C:endomembrane system"/>
    <property type="evidence" value="ECO:0007669"/>
    <property type="project" value="UniProtKB-SubCell"/>
</dbReference>
<evidence type="ECO:0000256" key="5">
    <source>
        <dbReference type="ARBA" id="ARBA00022679"/>
    </source>
</evidence>